<dbReference type="GO" id="GO:0016301">
    <property type="term" value="F:kinase activity"/>
    <property type="evidence" value="ECO:0007669"/>
    <property type="project" value="UniProtKB-KW"/>
</dbReference>
<evidence type="ECO:0000313" key="3">
    <source>
        <dbReference type="EMBL" id="MFC7289649.1"/>
    </source>
</evidence>
<dbReference type="InterPro" id="IPR036457">
    <property type="entry name" value="PPM-type-like_dom_sf"/>
</dbReference>
<dbReference type="SUPFAM" id="SSF81606">
    <property type="entry name" value="PP2C-like"/>
    <property type="match status" value="1"/>
</dbReference>
<dbReference type="Proteomes" id="UP001596542">
    <property type="component" value="Unassembled WGS sequence"/>
</dbReference>
<dbReference type="CDD" id="cd00143">
    <property type="entry name" value="PP2Cc"/>
    <property type="match status" value="1"/>
</dbReference>
<feature type="domain" description="Protein kinase" evidence="1">
    <location>
        <begin position="1"/>
        <end position="304"/>
    </location>
</feature>
<evidence type="ECO:0000259" key="1">
    <source>
        <dbReference type="PROSITE" id="PS50011"/>
    </source>
</evidence>
<dbReference type="Pfam" id="PF07714">
    <property type="entry name" value="PK_Tyr_Ser-Thr"/>
    <property type="match status" value="1"/>
</dbReference>
<name>A0ABW2IEW6_9BURK</name>
<protein>
    <submittedName>
        <fullName evidence="3">Bifunctional serine/threonine-protein kinase/phosphatase</fullName>
    </submittedName>
</protein>
<organism evidence="3 4">
    <name type="scientific">Herminiimonas glaciei</name>
    <dbReference type="NCBI Taxonomy" id="523788"/>
    <lineage>
        <taxon>Bacteria</taxon>
        <taxon>Pseudomonadati</taxon>
        <taxon>Pseudomonadota</taxon>
        <taxon>Betaproteobacteria</taxon>
        <taxon>Burkholderiales</taxon>
        <taxon>Oxalobacteraceae</taxon>
        <taxon>Herminiimonas</taxon>
    </lineage>
</organism>
<dbReference type="InterPro" id="IPR001245">
    <property type="entry name" value="Ser-Thr/Tyr_kinase_cat_dom"/>
</dbReference>
<dbReference type="InterPro" id="IPR015655">
    <property type="entry name" value="PP2C"/>
</dbReference>
<proteinExistence type="predicted"/>
<keyword evidence="3" id="KW-0808">Transferase</keyword>
<dbReference type="PROSITE" id="PS50011">
    <property type="entry name" value="PROTEIN_KINASE_DOM"/>
    <property type="match status" value="1"/>
</dbReference>
<dbReference type="Pfam" id="PF00481">
    <property type="entry name" value="PP2C"/>
    <property type="match status" value="1"/>
</dbReference>
<dbReference type="InterPro" id="IPR008271">
    <property type="entry name" value="Ser/Thr_kinase_AS"/>
</dbReference>
<dbReference type="PROSITE" id="PS51746">
    <property type="entry name" value="PPM_2"/>
    <property type="match status" value="1"/>
</dbReference>
<dbReference type="InterPro" id="IPR001932">
    <property type="entry name" value="PPM-type_phosphatase-like_dom"/>
</dbReference>
<dbReference type="RefSeq" id="WP_382272923.1">
    <property type="nucleotide sequence ID" value="NZ_JBHTBU010000002.1"/>
</dbReference>
<dbReference type="SUPFAM" id="SSF56112">
    <property type="entry name" value="Protein kinase-like (PK-like)"/>
    <property type="match status" value="1"/>
</dbReference>
<dbReference type="PANTHER" id="PTHR47992">
    <property type="entry name" value="PROTEIN PHOSPHATASE"/>
    <property type="match status" value="1"/>
</dbReference>
<dbReference type="Gene3D" id="1.10.510.10">
    <property type="entry name" value="Transferase(Phosphotransferase) domain 1"/>
    <property type="match status" value="1"/>
</dbReference>
<dbReference type="Gene3D" id="3.60.40.10">
    <property type="entry name" value="PPM-type phosphatase domain"/>
    <property type="match status" value="1"/>
</dbReference>
<dbReference type="InterPro" id="IPR011009">
    <property type="entry name" value="Kinase-like_dom_sf"/>
</dbReference>
<reference evidence="4" key="1">
    <citation type="journal article" date="2019" name="Int. J. Syst. Evol. Microbiol.">
        <title>The Global Catalogue of Microorganisms (GCM) 10K type strain sequencing project: providing services to taxonomists for standard genome sequencing and annotation.</title>
        <authorList>
            <consortium name="The Broad Institute Genomics Platform"/>
            <consortium name="The Broad Institute Genome Sequencing Center for Infectious Disease"/>
            <person name="Wu L."/>
            <person name="Ma J."/>
        </authorList>
    </citation>
    <scope>NUCLEOTIDE SEQUENCE [LARGE SCALE GENOMIC DNA]</scope>
    <source>
        <strain evidence="4">KACC 12508</strain>
    </source>
</reference>
<evidence type="ECO:0000259" key="2">
    <source>
        <dbReference type="PROSITE" id="PS51746"/>
    </source>
</evidence>
<dbReference type="PRINTS" id="PR00109">
    <property type="entry name" value="TYRKINASE"/>
</dbReference>
<evidence type="ECO:0000313" key="4">
    <source>
        <dbReference type="Proteomes" id="UP001596542"/>
    </source>
</evidence>
<comment type="caution">
    <text evidence="3">The sequence shown here is derived from an EMBL/GenBank/DDBJ whole genome shotgun (WGS) entry which is preliminary data.</text>
</comment>
<dbReference type="SMART" id="SM00220">
    <property type="entry name" value="S_TKc"/>
    <property type="match status" value="1"/>
</dbReference>
<dbReference type="InterPro" id="IPR000719">
    <property type="entry name" value="Prot_kinase_dom"/>
</dbReference>
<dbReference type="SMART" id="SM00332">
    <property type="entry name" value="PP2Cc"/>
    <property type="match status" value="1"/>
</dbReference>
<sequence length="594" mass="65135">MSSSRLLLRLPAKPEQLISLPYIHHLPAAVGRTLRNGTTIVTDEAFPSFFYKFVPWPRSSLAANEIETYAKLNGLDDVSGIAQLLGVAGTKNHLVQKMERSHHGSLDRFLFSEARGDGQQIRIELIRSVLAQIAETMMKIHALDLIHRDLKAENVLVFDEKADAKHWATVRAKVSDYDRTTELARGEYLEEPVGSLFHMAPELLAWEKYDRKVDIYAFGILMFEVAHGGNTPYTNVGTGMPGSIPRDDFAKKVVAEGFRPTWLHDDALLKNMAARCWSNNPHDRPEFAEIFELLGTESPWHTALNTTMPVQCSELPRSDVAGVGMAAHVGKKRSKMEDAICALQVPDTLVASVFDGLRDARTSEFSARRFAMGLLNELDANAGEVKTSMVNTFKLVDDNLKEMDPPIESGSTAVVALLRKNDLSVAWLGDSLAYLFRKGSGDAGFECLSLVDKHHPDRTDETVRIAAHGGMVGREQRWLDNGEAVPSGPARAFVPAVNENTGIALSRAFGLFAFKPVIGDEPEIVQIQRQADDLFLVLGSDGVFDLLHVETVYGILAAADSVQQAADAIIAAVLKLGAPDNASVVVVDMRKSAN</sequence>
<feature type="domain" description="PPM-type phosphatase" evidence="2">
    <location>
        <begin position="322"/>
        <end position="589"/>
    </location>
</feature>
<keyword evidence="4" id="KW-1185">Reference proteome</keyword>
<dbReference type="SMART" id="SM00331">
    <property type="entry name" value="PP2C_SIG"/>
    <property type="match status" value="1"/>
</dbReference>
<keyword evidence="3" id="KW-0418">Kinase</keyword>
<dbReference type="EMBL" id="JBHTBU010000002">
    <property type="protein sequence ID" value="MFC7289649.1"/>
    <property type="molecule type" value="Genomic_DNA"/>
</dbReference>
<dbReference type="PROSITE" id="PS00108">
    <property type="entry name" value="PROTEIN_KINASE_ST"/>
    <property type="match status" value="1"/>
</dbReference>
<gene>
    <name evidence="3" type="ORF">ACFQPC_16495</name>
</gene>
<accession>A0ABW2IEW6</accession>